<dbReference type="GeneID" id="85320693"/>
<comment type="catalytic activity">
    <reaction evidence="1">
        <text>Endohydrolysis of (1-&gt;4)-beta-D-glucosidic linkages in cellulose, lichenin and cereal beta-D-glucans.</text>
        <dbReference type="EC" id="3.2.1.4"/>
    </reaction>
</comment>
<keyword evidence="12" id="KW-1185">Reference proteome</keyword>
<keyword evidence="7" id="KW-0326">Glycosidase</keyword>
<reference evidence="11" key="1">
    <citation type="submission" date="2023-06" db="EMBL/GenBank/DDBJ databases">
        <title>Genome-scale phylogeny and comparative genomics of the fungal order Sordariales.</title>
        <authorList>
            <consortium name="Lawrence Berkeley National Laboratory"/>
            <person name="Hensen N."/>
            <person name="Bonometti L."/>
            <person name="Westerberg I."/>
            <person name="Brannstrom I.O."/>
            <person name="Guillou S."/>
            <person name="Cros-Aarteil S."/>
            <person name="Calhoun S."/>
            <person name="Haridas S."/>
            <person name="Kuo A."/>
            <person name="Mondo S."/>
            <person name="Pangilinan J."/>
            <person name="Riley R."/>
            <person name="LaButti K."/>
            <person name="Andreopoulos B."/>
            <person name="Lipzen A."/>
            <person name="Chen C."/>
            <person name="Yanf M."/>
            <person name="Daum C."/>
            <person name="Ng V."/>
            <person name="Clum A."/>
            <person name="Steindorff A."/>
            <person name="Ohm R."/>
            <person name="Martin F."/>
            <person name="Silar P."/>
            <person name="Natvig D."/>
            <person name="Lalanne C."/>
            <person name="Gautier V."/>
            <person name="Ament-velasquez S.L."/>
            <person name="Kruys A."/>
            <person name="Hutchinson M.I."/>
            <person name="Powell A.J."/>
            <person name="Barry K."/>
            <person name="Miller A.N."/>
            <person name="Grigoriev I.V."/>
            <person name="Debuchy R."/>
            <person name="Gladieux P."/>
            <person name="Thoren M.H."/>
            <person name="Johannesson H."/>
        </authorList>
    </citation>
    <scope>NUCLEOTIDE SEQUENCE</scope>
    <source>
        <strain evidence="11">SMH2392-1A</strain>
    </source>
</reference>
<evidence type="ECO:0000313" key="12">
    <source>
        <dbReference type="Proteomes" id="UP001172101"/>
    </source>
</evidence>
<evidence type="ECO:0000256" key="8">
    <source>
        <dbReference type="ARBA" id="ARBA00023326"/>
    </source>
</evidence>
<dbReference type="GO" id="GO:0030245">
    <property type="term" value="P:cellulose catabolic process"/>
    <property type="evidence" value="ECO:0007669"/>
    <property type="project" value="UniProtKB-KW"/>
</dbReference>
<feature type="domain" description="Glycosyl hydrolases family 45 active site" evidence="10">
    <location>
        <begin position="25"/>
        <end position="235"/>
    </location>
</feature>
<accession>A0AA40DZ88</accession>
<dbReference type="InterPro" id="IPR036908">
    <property type="entry name" value="RlpA-like_sf"/>
</dbReference>
<evidence type="ECO:0000313" key="11">
    <source>
        <dbReference type="EMBL" id="KAK0722029.1"/>
    </source>
</evidence>
<comment type="similarity">
    <text evidence="2">Belongs to the glycosyl hydrolase 45 (cellulase K) family.</text>
</comment>
<keyword evidence="9" id="KW-0732">Signal</keyword>
<evidence type="ECO:0000256" key="7">
    <source>
        <dbReference type="ARBA" id="ARBA00023295"/>
    </source>
</evidence>
<gene>
    <name evidence="11" type="ORF">B0T26DRAFT_642228</name>
</gene>
<evidence type="ECO:0000256" key="1">
    <source>
        <dbReference type="ARBA" id="ARBA00000966"/>
    </source>
</evidence>
<name>A0AA40DZ88_9PEZI</name>
<dbReference type="InterPro" id="IPR000334">
    <property type="entry name" value="Glyco_hydro_45"/>
</dbReference>
<feature type="signal peptide" evidence="9">
    <location>
        <begin position="1"/>
        <end position="17"/>
    </location>
</feature>
<organism evidence="11 12">
    <name type="scientific">Lasiosphaeria miniovina</name>
    <dbReference type="NCBI Taxonomy" id="1954250"/>
    <lineage>
        <taxon>Eukaryota</taxon>
        <taxon>Fungi</taxon>
        <taxon>Dikarya</taxon>
        <taxon>Ascomycota</taxon>
        <taxon>Pezizomycotina</taxon>
        <taxon>Sordariomycetes</taxon>
        <taxon>Sordariomycetidae</taxon>
        <taxon>Sordariales</taxon>
        <taxon>Lasiosphaeriaceae</taxon>
        <taxon>Lasiosphaeria</taxon>
    </lineage>
</organism>
<evidence type="ECO:0000256" key="2">
    <source>
        <dbReference type="ARBA" id="ARBA00007793"/>
    </source>
</evidence>
<evidence type="ECO:0000256" key="4">
    <source>
        <dbReference type="ARBA" id="ARBA00022801"/>
    </source>
</evidence>
<dbReference type="PANTHER" id="PTHR39730">
    <property type="entry name" value="ENDOGLUCANASE 1"/>
    <property type="match status" value="1"/>
</dbReference>
<dbReference type="GO" id="GO:0008810">
    <property type="term" value="F:cellulase activity"/>
    <property type="evidence" value="ECO:0007669"/>
    <property type="project" value="UniProtKB-EC"/>
</dbReference>
<dbReference type="Proteomes" id="UP001172101">
    <property type="component" value="Unassembled WGS sequence"/>
</dbReference>
<feature type="chain" id="PRO_5041290309" description="cellulase" evidence="9">
    <location>
        <begin position="18"/>
        <end position="239"/>
    </location>
</feature>
<sequence>MKSLLLVLAGLAGSALAQTVAKSYTGWDCCKPICATVNGKNALLESRGVVGVCDKNNQPISDRDAGIRANTGCSSSSSNSAYLCDSYAPTPVADDVSIGFAIQVSDSQNGDNPNCCKCYQVRWLTGAAANKSMIVQILTPGGSGGDVKKNDLIILTPGGGVGPLTSGCTNQYGKSYSWGDARGGVKNREACEKLPSNLQGGCYWRFNWARGEVNGWDIIYEQIACPSVLTDISGCAAPF</sequence>
<dbReference type="RefSeq" id="XP_060297953.1">
    <property type="nucleotide sequence ID" value="XM_060437423.1"/>
</dbReference>
<keyword evidence="8" id="KW-0624">Polysaccharide degradation</keyword>
<dbReference type="SUPFAM" id="SSF50685">
    <property type="entry name" value="Barwin-like endoglucanases"/>
    <property type="match status" value="1"/>
</dbReference>
<dbReference type="InterPro" id="IPR052288">
    <property type="entry name" value="GH45_Enzymes"/>
</dbReference>
<evidence type="ECO:0000259" key="10">
    <source>
        <dbReference type="Pfam" id="PF02015"/>
    </source>
</evidence>
<evidence type="ECO:0000256" key="3">
    <source>
        <dbReference type="ARBA" id="ARBA00012601"/>
    </source>
</evidence>
<dbReference type="Gene3D" id="2.40.40.10">
    <property type="entry name" value="RlpA-like domain"/>
    <property type="match status" value="1"/>
</dbReference>
<dbReference type="AlphaFoldDB" id="A0AA40DZ88"/>
<evidence type="ECO:0000256" key="6">
    <source>
        <dbReference type="ARBA" id="ARBA00023277"/>
    </source>
</evidence>
<comment type="caution">
    <text evidence="11">The sequence shown here is derived from an EMBL/GenBank/DDBJ whole genome shotgun (WGS) entry which is preliminary data.</text>
</comment>
<evidence type="ECO:0000256" key="9">
    <source>
        <dbReference type="SAM" id="SignalP"/>
    </source>
</evidence>
<proteinExistence type="inferred from homology"/>
<dbReference type="PANTHER" id="PTHR39730:SF1">
    <property type="entry name" value="ENDOGLUCANASE 1"/>
    <property type="match status" value="1"/>
</dbReference>
<protein>
    <recommendedName>
        <fullName evidence="3">cellulase</fullName>
        <ecNumber evidence="3">3.2.1.4</ecNumber>
    </recommendedName>
</protein>
<dbReference type="EC" id="3.2.1.4" evidence="3"/>
<keyword evidence="4" id="KW-0378">Hydrolase</keyword>
<keyword evidence="6" id="KW-0119">Carbohydrate metabolism</keyword>
<evidence type="ECO:0000256" key="5">
    <source>
        <dbReference type="ARBA" id="ARBA00023001"/>
    </source>
</evidence>
<dbReference type="Pfam" id="PF02015">
    <property type="entry name" value="Glyco_hydro_45"/>
    <property type="match status" value="1"/>
</dbReference>
<dbReference type="EMBL" id="JAUIRO010000003">
    <property type="protein sequence ID" value="KAK0722029.1"/>
    <property type="molecule type" value="Genomic_DNA"/>
</dbReference>
<keyword evidence="5" id="KW-0136">Cellulose degradation</keyword>